<organism evidence="1 2">
    <name type="scientific">Hyalomma asiaticum</name>
    <name type="common">Tick</name>
    <dbReference type="NCBI Taxonomy" id="266040"/>
    <lineage>
        <taxon>Eukaryota</taxon>
        <taxon>Metazoa</taxon>
        <taxon>Ecdysozoa</taxon>
        <taxon>Arthropoda</taxon>
        <taxon>Chelicerata</taxon>
        <taxon>Arachnida</taxon>
        <taxon>Acari</taxon>
        <taxon>Parasitiformes</taxon>
        <taxon>Ixodida</taxon>
        <taxon>Ixodoidea</taxon>
        <taxon>Ixodidae</taxon>
        <taxon>Hyalomminae</taxon>
        <taxon>Hyalomma</taxon>
    </lineage>
</organism>
<evidence type="ECO:0000313" key="1">
    <source>
        <dbReference type="EMBL" id="KAH6945662.1"/>
    </source>
</evidence>
<dbReference type="Proteomes" id="UP000821845">
    <property type="component" value="Chromosome 1"/>
</dbReference>
<reference evidence="1" key="1">
    <citation type="submission" date="2020-05" db="EMBL/GenBank/DDBJ databases">
        <title>Large-scale comparative analyses of tick genomes elucidate their genetic diversity and vector capacities.</title>
        <authorList>
            <person name="Jia N."/>
            <person name="Wang J."/>
            <person name="Shi W."/>
            <person name="Du L."/>
            <person name="Sun Y."/>
            <person name="Zhan W."/>
            <person name="Jiang J."/>
            <person name="Wang Q."/>
            <person name="Zhang B."/>
            <person name="Ji P."/>
            <person name="Sakyi L.B."/>
            <person name="Cui X."/>
            <person name="Yuan T."/>
            <person name="Jiang B."/>
            <person name="Yang W."/>
            <person name="Lam T.T.-Y."/>
            <person name="Chang Q."/>
            <person name="Ding S."/>
            <person name="Wang X."/>
            <person name="Zhu J."/>
            <person name="Ruan X."/>
            <person name="Zhao L."/>
            <person name="Wei J."/>
            <person name="Que T."/>
            <person name="Du C."/>
            <person name="Cheng J."/>
            <person name="Dai P."/>
            <person name="Han X."/>
            <person name="Huang E."/>
            <person name="Gao Y."/>
            <person name="Liu J."/>
            <person name="Shao H."/>
            <person name="Ye R."/>
            <person name="Li L."/>
            <person name="Wei W."/>
            <person name="Wang X."/>
            <person name="Wang C."/>
            <person name="Yang T."/>
            <person name="Huo Q."/>
            <person name="Li W."/>
            <person name="Guo W."/>
            <person name="Chen H."/>
            <person name="Zhou L."/>
            <person name="Ni X."/>
            <person name="Tian J."/>
            <person name="Zhou Y."/>
            <person name="Sheng Y."/>
            <person name="Liu T."/>
            <person name="Pan Y."/>
            <person name="Xia L."/>
            <person name="Li J."/>
            <person name="Zhao F."/>
            <person name="Cao W."/>
        </authorList>
    </citation>
    <scope>NUCLEOTIDE SEQUENCE</scope>
    <source>
        <strain evidence="1">Hyas-2018</strain>
    </source>
</reference>
<keyword evidence="2" id="KW-1185">Reference proteome</keyword>
<protein>
    <submittedName>
        <fullName evidence="1">Uncharacterized protein</fullName>
    </submittedName>
</protein>
<proteinExistence type="predicted"/>
<sequence length="124" mass="13833">MPDWARFPLLARPLQHLFRNPEREARVFERHFTAVSVRGVVARAWKPVRCCYQRERVEDAARRIAPSAARAALRFGVPRRLLSSTAARAVLSSCLLTEGARDALSCVSQIVTPGETLLPLPRSG</sequence>
<name>A0ACB7TDQ0_HYAAI</name>
<gene>
    <name evidence="1" type="ORF">HPB50_009557</name>
</gene>
<comment type="caution">
    <text evidence="1">The sequence shown here is derived from an EMBL/GenBank/DDBJ whole genome shotgun (WGS) entry which is preliminary data.</text>
</comment>
<evidence type="ECO:0000313" key="2">
    <source>
        <dbReference type="Proteomes" id="UP000821845"/>
    </source>
</evidence>
<dbReference type="EMBL" id="CM023481">
    <property type="protein sequence ID" value="KAH6945662.1"/>
    <property type="molecule type" value="Genomic_DNA"/>
</dbReference>
<accession>A0ACB7TDQ0</accession>